<keyword evidence="2" id="KW-1185">Reference proteome</keyword>
<gene>
    <name evidence="1" type="ORF">SAMN05216577_1418</name>
</gene>
<comment type="caution">
    <text evidence="1">The sequence shown here is derived from an EMBL/GenBank/DDBJ whole genome shotgun (WGS) entry which is preliminary data.</text>
</comment>
<accession>A0AAQ1KMN1</accession>
<dbReference type="AlphaFoldDB" id="A0AAQ1KMN1"/>
<protein>
    <submittedName>
        <fullName evidence="1">Uncharacterized protein</fullName>
    </submittedName>
</protein>
<evidence type="ECO:0000313" key="2">
    <source>
        <dbReference type="Proteomes" id="UP000183385"/>
    </source>
</evidence>
<dbReference type="RefSeq" id="WP_261748416.1">
    <property type="nucleotide sequence ID" value="NZ_CP104727.1"/>
</dbReference>
<organism evidence="1 2">
    <name type="scientific">Pseudomonas citronellolis</name>
    <dbReference type="NCBI Taxonomy" id="53408"/>
    <lineage>
        <taxon>Bacteria</taxon>
        <taxon>Pseudomonadati</taxon>
        <taxon>Pseudomonadota</taxon>
        <taxon>Gammaproteobacteria</taxon>
        <taxon>Pseudomonadales</taxon>
        <taxon>Pseudomonadaceae</taxon>
        <taxon>Pseudomonas</taxon>
    </lineage>
</organism>
<proteinExistence type="predicted"/>
<reference evidence="1 2" key="1">
    <citation type="submission" date="2016-10" db="EMBL/GenBank/DDBJ databases">
        <authorList>
            <person name="Varghese N."/>
            <person name="Submissions S."/>
        </authorList>
    </citation>
    <scope>NUCLEOTIDE SEQUENCE [LARGE SCALE GENOMIC DNA]</scope>
    <source>
        <strain evidence="1 2">LMG 18378</strain>
    </source>
</reference>
<sequence>MVKVAPLLIAFVFAASLAGAHLMLRVHEQSQQLAQLNARLSAGVPCMPGGVMRLLP</sequence>
<dbReference type="Proteomes" id="UP000183385">
    <property type="component" value="Unassembled WGS sequence"/>
</dbReference>
<name>A0AAQ1KMN1_9PSED</name>
<evidence type="ECO:0000313" key="1">
    <source>
        <dbReference type="EMBL" id="SFD84569.1"/>
    </source>
</evidence>
<dbReference type="EMBL" id="FOLS01000041">
    <property type="protein sequence ID" value="SFD84569.1"/>
    <property type="molecule type" value="Genomic_DNA"/>
</dbReference>